<proteinExistence type="predicted"/>
<protein>
    <submittedName>
        <fullName evidence="1">Uncharacterized protein</fullName>
    </submittedName>
</protein>
<sequence>MLPFLPVCCRDRTERVLAVRTMRRYGKCCDLRDGFIYVDINTTSYGGGLHRFFLVVCFRTDRGFFGNYPTTIDSVYYYLDN</sequence>
<reference evidence="1" key="1">
    <citation type="submission" date="2019-01" db="EMBL/GenBank/DDBJ databases">
        <authorList>
            <person name="Ashton P.M."/>
            <person name="Dallman T."/>
            <person name="Nair S."/>
            <person name="De Pinna E."/>
            <person name="Peters T."/>
            <person name="Grant K."/>
        </authorList>
    </citation>
    <scope>NUCLEOTIDE SEQUENCE</scope>
    <source>
        <strain evidence="1">570840</strain>
    </source>
</reference>
<gene>
    <name evidence="1" type="ORF">EQG90_25260</name>
</gene>
<dbReference type="AlphaFoldDB" id="A0A5X7THF1"/>
<evidence type="ECO:0000313" key="1">
    <source>
        <dbReference type="EMBL" id="ECA8228223.1"/>
    </source>
</evidence>
<comment type="caution">
    <text evidence="1">The sequence shown here is derived from an EMBL/GenBank/DDBJ whole genome shotgun (WGS) entry which is preliminary data.</text>
</comment>
<accession>A0A5X7THF1</accession>
<name>A0A5X7THF1_SALET</name>
<organism evidence="1">
    <name type="scientific">Salmonella enterica subsp. enterica serovar Heidelberg</name>
    <dbReference type="NCBI Taxonomy" id="611"/>
    <lineage>
        <taxon>Bacteria</taxon>
        <taxon>Pseudomonadati</taxon>
        <taxon>Pseudomonadota</taxon>
        <taxon>Gammaproteobacteria</taxon>
        <taxon>Enterobacterales</taxon>
        <taxon>Enterobacteriaceae</taxon>
        <taxon>Salmonella</taxon>
    </lineage>
</organism>
<dbReference type="EMBL" id="AAHVPS010000046">
    <property type="protein sequence ID" value="ECA8228223.1"/>
    <property type="molecule type" value="Genomic_DNA"/>
</dbReference>